<keyword evidence="1" id="KW-0175">Coiled coil</keyword>
<reference evidence="2" key="1">
    <citation type="submission" date="2023-08" db="EMBL/GenBank/DDBJ databases">
        <authorList>
            <person name="Alioto T."/>
            <person name="Alioto T."/>
            <person name="Gomez Garrido J."/>
        </authorList>
    </citation>
    <scope>NUCLEOTIDE SEQUENCE</scope>
</reference>
<dbReference type="EMBL" id="OX597814">
    <property type="protein sequence ID" value="CAI9716818.1"/>
    <property type="molecule type" value="Genomic_DNA"/>
</dbReference>
<name>A0AA36AJW2_OCTVU</name>
<sequence length="306" mass="35674">MFLIRFTDSHCITEYTGFICCEFCVDFCYNKCYGLPQHIRKEHRCEGRVVNMILEKEMSNYRRTAKCLSQQLRRLKQTQERKEEQRKWNTKRQRQLRLAQSQKRRKQIIELDAAQHRDARPQLSQEQRGLLQVPVDVARHSSGLVEVRCYNCNALMFIGERTGGTVNNPSFGICSKSGMIKIENIPEFFKANIQQLNNDQRIISENIQQKIDRSEGGLIFIDDPEDINDKTLMEAEYGKRIKYFPHEREMDSSNDEYANRNIIAHGHTPKHCKNAQIAAAAANDTNKTRFSNCMNNYKNNSDILGK</sequence>
<feature type="coiled-coil region" evidence="1">
    <location>
        <begin position="51"/>
        <end position="85"/>
    </location>
</feature>
<dbReference type="Proteomes" id="UP001162480">
    <property type="component" value="Chromosome 1"/>
</dbReference>
<evidence type="ECO:0000256" key="1">
    <source>
        <dbReference type="SAM" id="Coils"/>
    </source>
</evidence>
<evidence type="ECO:0000313" key="3">
    <source>
        <dbReference type="Proteomes" id="UP001162480"/>
    </source>
</evidence>
<organism evidence="2 3">
    <name type="scientific">Octopus vulgaris</name>
    <name type="common">Common octopus</name>
    <dbReference type="NCBI Taxonomy" id="6645"/>
    <lineage>
        <taxon>Eukaryota</taxon>
        <taxon>Metazoa</taxon>
        <taxon>Spiralia</taxon>
        <taxon>Lophotrochozoa</taxon>
        <taxon>Mollusca</taxon>
        <taxon>Cephalopoda</taxon>
        <taxon>Coleoidea</taxon>
        <taxon>Octopodiformes</taxon>
        <taxon>Octopoda</taxon>
        <taxon>Incirrata</taxon>
        <taxon>Octopodidae</taxon>
        <taxon>Octopus</taxon>
    </lineage>
</organism>
<accession>A0AA36AJW2</accession>
<protein>
    <submittedName>
        <fullName evidence="2">Uncharacterized protein</fullName>
    </submittedName>
</protein>
<dbReference type="AlphaFoldDB" id="A0AA36AJW2"/>
<evidence type="ECO:0000313" key="2">
    <source>
        <dbReference type="EMBL" id="CAI9716818.1"/>
    </source>
</evidence>
<gene>
    <name evidence="2" type="ORF">OCTVUL_1B029363</name>
</gene>
<keyword evidence="3" id="KW-1185">Reference proteome</keyword>
<proteinExistence type="predicted"/>